<reference evidence="3 4" key="1">
    <citation type="journal article" date="2019" name="Appl. Environ. Microbiol.">
        <title>Population genetics and characterization of Campylobacter jejuni isolates in western jackdaws and game birds in Finland.</title>
        <authorList>
            <person name="Kovanen S."/>
            <person name="Rossi M."/>
            <person name="Pohja-Mykra M."/>
            <person name="Nieminen T."/>
            <person name="Raunio-Saarnisto M."/>
            <person name="Sauvala M."/>
            <person name="Fredriksson-Ahomaa M."/>
            <person name="Hanninen M.L."/>
            <person name="Kivisto R."/>
        </authorList>
    </citation>
    <scope>NUCLEOTIDE SEQUENCE [LARGE SCALE GENOMIC DNA]</scope>
    <source>
        <strain evidence="3 4">CB313</strain>
    </source>
</reference>
<dbReference type="Gene3D" id="3.40.50.720">
    <property type="entry name" value="NAD(P)-binding Rossmann-like Domain"/>
    <property type="match status" value="1"/>
</dbReference>
<dbReference type="InterPro" id="IPR001509">
    <property type="entry name" value="Epimerase_deHydtase"/>
</dbReference>
<comment type="similarity">
    <text evidence="1">Belongs to the NAD(P)-dependent epimerase/dehydratase family.</text>
</comment>
<feature type="domain" description="NAD-dependent epimerase/dehydratase" evidence="2">
    <location>
        <begin position="3"/>
        <end position="212"/>
    </location>
</feature>
<sequence length="293" mass="33979">MKILLTGATGFIGTNFILRLHKKYDIVALVRNDSNIEKIKNYCQYYIYSNIKDLLVFSKQEKIDGIVHLATNWISQHSFNDIDNLVDSNILFGTYMLELSKQIDMKFFINASTFGSYCNSLKYRPSSLYAAMKKSFEDIMYYYSLTSKCVYTNILIFNVYGPNDKKPRLFTLLLDALKNNKSLDMSDGRQIVDYIHVYDVVSGFDLIIKNLSKNPLFYRDKIFSLKGNERQSLKDLISMFETIVNKKININWGARLNRELEIIYPWEGGDVLPGWNPCITLKDGLREVFSQGE</sequence>
<name>A0A431C1E5_CAMJU</name>
<dbReference type="Pfam" id="PF01370">
    <property type="entry name" value="Epimerase"/>
    <property type="match status" value="1"/>
</dbReference>
<evidence type="ECO:0000256" key="1">
    <source>
        <dbReference type="ARBA" id="ARBA00007637"/>
    </source>
</evidence>
<protein>
    <recommendedName>
        <fullName evidence="2">NAD-dependent epimerase/dehydratase domain-containing protein</fullName>
    </recommendedName>
</protein>
<dbReference type="SUPFAM" id="SSF51735">
    <property type="entry name" value="NAD(P)-binding Rossmann-fold domains"/>
    <property type="match status" value="1"/>
</dbReference>
<evidence type="ECO:0000313" key="3">
    <source>
        <dbReference type="EMBL" id="RTJ78946.1"/>
    </source>
</evidence>
<organism evidence="3 4">
    <name type="scientific">Campylobacter jejuni</name>
    <dbReference type="NCBI Taxonomy" id="197"/>
    <lineage>
        <taxon>Bacteria</taxon>
        <taxon>Pseudomonadati</taxon>
        <taxon>Campylobacterota</taxon>
        <taxon>Epsilonproteobacteria</taxon>
        <taxon>Campylobacterales</taxon>
        <taxon>Campylobacteraceae</taxon>
        <taxon>Campylobacter</taxon>
    </lineage>
</organism>
<evidence type="ECO:0000313" key="4">
    <source>
        <dbReference type="Proteomes" id="UP000288507"/>
    </source>
</evidence>
<dbReference type="EMBL" id="PRBV01000009">
    <property type="protein sequence ID" value="RTJ78946.1"/>
    <property type="molecule type" value="Genomic_DNA"/>
</dbReference>
<evidence type="ECO:0000259" key="2">
    <source>
        <dbReference type="Pfam" id="PF01370"/>
    </source>
</evidence>
<dbReference type="Proteomes" id="UP000288507">
    <property type="component" value="Unassembled WGS sequence"/>
</dbReference>
<dbReference type="RefSeq" id="WP_126232320.1">
    <property type="nucleotide sequence ID" value="NZ_PRBK01000004.1"/>
</dbReference>
<dbReference type="AlphaFoldDB" id="A0A431C1E5"/>
<dbReference type="InterPro" id="IPR036291">
    <property type="entry name" value="NAD(P)-bd_dom_sf"/>
</dbReference>
<accession>A0A431C1E5</accession>
<comment type="caution">
    <text evidence="3">The sequence shown here is derived from an EMBL/GenBank/DDBJ whole genome shotgun (WGS) entry which is preliminary data.</text>
</comment>
<proteinExistence type="inferred from homology"/>
<dbReference type="PANTHER" id="PTHR43000">
    <property type="entry name" value="DTDP-D-GLUCOSE 4,6-DEHYDRATASE-RELATED"/>
    <property type="match status" value="1"/>
</dbReference>
<gene>
    <name evidence="3" type="ORF">C3H57_06430</name>
</gene>